<gene>
    <name evidence="2" type="primary">tssE</name>
    <name evidence="2" type="ORF">GCM10025791_23850</name>
</gene>
<protein>
    <submittedName>
        <fullName evidence="2">Type VI secretion system baseplate subunit TssE</fullName>
    </submittedName>
</protein>
<evidence type="ECO:0000313" key="2">
    <source>
        <dbReference type="EMBL" id="GAA4944201.1"/>
    </source>
</evidence>
<dbReference type="InterPro" id="IPR007048">
    <property type="entry name" value="IraD/Gp25-like"/>
</dbReference>
<keyword evidence="3" id="KW-1185">Reference proteome</keyword>
<evidence type="ECO:0000259" key="1">
    <source>
        <dbReference type="Pfam" id="PF04965"/>
    </source>
</evidence>
<proteinExistence type="predicted"/>
<organism evidence="2 3">
    <name type="scientific">Halioxenophilus aromaticivorans</name>
    <dbReference type="NCBI Taxonomy" id="1306992"/>
    <lineage>
        <taxon>Bacteria</taxon>
        <taxon>Pseudomonadati</taxon>
        <taxon>Pseudomonadota</taxon>
        <taxon>Gammaproteobacteria</taxon>
        <taxon>Alteromonadales</taxon>
        <taxon>Alteromonadaceae</taxon>
        <taxon>Halioxenophilus</taxon>
    </lineage>
</organism>
<name>A0AAV3U2T1_9ALTE</name>
<reference evidence="3" key="1">
    <citation type="journal article" date="2019" name="Int. J. Syst. Evol. Microbiol.">
        <title>The Global Catalogue of Microorganisms (GCM) 10K type strain sequencing project: providing services to taxonomists for standard genome sequencing and annotation.</title>
        <authorList>
            <consortium name="The Broad Institute Genomics Platform"/>
            <consortium name="The Broad Institute Genome Sequencing Center for Infectious Disease"/>
            <person name="Wu L."/>
            <person name="Ma J."/>
        </authorList>
    </citation>
    <scope>NUCLEOTIDE SEQUENCE [LARGE SCALE GENOMIC DNA]</scope>
    <source>
        <strain evidence="3">JCM 19134</strain>
    </source>
</reference>
<accession>A0AAV3U2T1</accession>
<sequence>MRNVRSTAPIVPSLLDRLIDDDPSNTTDLVKTPSQQMNDIKEAVRRDLENLLNTRLRKNDHLQKYAELKTSLANYGLYDFSQIAIESEDDQYLFAAKIRDIIQRFEPRFKNVQVEVVENGENYHRTLYIKIAAVLLIEPDPIAVVYDSRVQKIDKSLHLREQNHG</sequence>
<evidence type="ECO:0000313" key="3">
    <source>
        <dbReference type="Proteomes" id="UP001409585"/>
    </source>
</evidence>
<dbReference type="EMBL" id="BAABLX010000023">
    <property type="protein sequence ID" value="GAA4944201.1"/>
    <property type="molecule type" value="Genomic_DNA"/>
</dbReference>
<dbReference type="Proteomes" id="UP001409585">
    <property type="component" value="Unassembled WGS sequence"/>
</dbReference>
<dbReference type="NCBIfam" id="TIGR03357">
    <property type="entry name" value="VI_zyme"/>
    <property type="match status" value="1"/>
</dbReference>
<comment type="caution">
    <text evidence="2">The sequence shown here is derived from an EMBL/GenBank/DDBJ whole genome shotgun (WGS) entry which is preliminary data.</text>
</comment>
<dbReference type="Pfam" id="PF04965">
    <property type="entry name" value="GPW_gp25"/>
    <property type="match status" value="1"/>
</dbReference>
<dbReference type="Gene3D" id="3.10.450.40">
    <property type="match status" value="1"/>
</dbReference>
<dbReference type="AlphaFoldDB" id="A0AAV3U2T1"/>
<dbReference type="InterPro" id="IPR053176">
    <property type="entry name" value="T6SS_TssE1-like"/>
</dbReference>
<dbReference type="RefSeq" id="WP_345422159.1">
    <property type="nucleotide sequence ID" value="NZ_AP031496.1"/>
</dbReference>
<feature type="domain" description="IraD/Gp25-like" evidence="1">
    <location>
        <begin position="40"/>
        <end position="139"/>
    </location>
</feature>
<dbReference type="PANTHER" id="PTHR38595:SF1">
    <property type="entry name" value="TYPE VI SECRETION SYSTEM COMPONENT TSSE1"/>
    <property type="match status" value="1"/>
</dbReference>
<dbReference type="SUPFAM" id="SSF160719">
    <property type="entry name" value="gpW/gp25-like"/>
    <property type="match status" value="1"/>
</dbReference>
<dbReference type="InterPro" id="IPR017737">
    <property type="entry name" value="TssE1-like"/>
</dbReference>
<dbReference type="PANTHER" id="PTHR38595">
    <property type="entry name" value="CYTOPLASMIC PROTEIN-RELATED"/>
    <property type="match status" value="1"/>
</dbReference>